<dbReference type="Proteomes" id="UP000772434">
    <property type="component" value="Unassembled WGS sequence"/>
</dbReference>
<accession>A0A9P5UD83</accession>
<proteinExistence type="predicted"/>
<feature type="transmembrane region" description="Helical" evidence="1">
    <location>
        <begin position="12"/>
        <end position="34"/>
    </location>
</feature>
<organism evidence="2 3">
    <name type="scientific">Rhodocollybia butyracea</name>
    <dbReference type="NCBI Taxonomy" id="206335"/>
    <lineage>
        <taxon>Eukaryota</taxon>
        <taxon>Fungi</taxon>
        <taxon>Dikarya</taxon>
        <taxon>Basidiomycota</taxon>
        <taxon>Agaricomycotina</taxon>
        <taxon>Agaricomycetes</taxon>
        <taxon>Agaricomycetidae</taxon>
        <taxon>Agaricales</taxon>
        <taxon>Marasmiineae</taxon>
        <taxon>Omphalotaceae</taxon>
        <taxon>Rhodocollybia</taxon>
    </lineage>
</organism>
<dbReference type="AlphaFoldDB" id="A0A9P5UD83"/>
<reference evidence="2" key="1">
    <citation type="submission" date="2020-11" db="EMBL/GenBank/DDBJ databases">
        <authorList>
            <consortium name="DOE Joint Genome Institute"/>
            <person name="Ahrendt S."/>
            <person name="Riley R."/>
            <person name="Andreopoulos W."/>
            <person name="Labutti K."/>
            <person name="Pangilinan J."/>
            <person name="Ruiz-Duenas F.J."/>
            <person name="Barrasa J.M."/>
            <person name="Sanchez-Garcia M."/>
            <person name="Camarero S."/>
            <person name="Miyauchi S."/>
            <person name="Serrano A."/>
            <person name="Linde D."/>
            <person name="Babiker R."/>
            <person name="Drula E."/>
            <person name="Ayuso-Fernandez I."/>
            <person name="Pacheco R."/>
            <person name="Padilla G."/>
            <person name="Ferreira P."/>
            <person name="Barriuso J."/>
            <person name="Kellner H."/>
            <person name="Castanera R."/>
            <person name="Alfaro M."/>
            <person name="Ramirez L."/>
            <person name="Pisabarro A.G."/>
            <person name="Kuo A."/>
            <person name="Tritt A."/>
            <person name="Lipzen A."/>
            <person name="He G."/>
            <person name="Yan M."/>
            <person name="Ng V."/>
            <person name="Cullen D."/>
            <person name="Martin F."/>
            <person name="Rosso M.-N."/>
            <person name="Henrissat B."/>
            <person name="Hibbett D."/>
            <person name="Martinez A.T."/>
            <person name="Grigoriev I.V."/>
        </authorList>
    </citation>
    <scope>NUCLEOTIDE SEQUENCE</scope>
    <source>
        <strain evidence="2">AH 40177</strain>
    </source>
</reference>
<feature type="transmembrane region" description="Helical" evidence="1">
    <location>
        <begin position="86"/>
        <end position="109"/>
    </location>
</feature>
<keyword evidence="1" id="KW-0472">Membrane</keyword>
<name>A0A9P5UD83_9AGAR</name>
<evidence type="ECO:0000313" key="2">
    <source>
        <dbReference type="EMBL" id="KAF9073953.1"/>
    </source>
</evidence>
<keyword evidence="1" id="KW-0812">Transmembrane</keyword>
<dbReference type="EMBL" id="JADNRY010000015">
    <property type="protein sequence ID" value="KAF9073953.1"/>
    <property type="molecule type" value="Genomic_DNA"/>
</dbReference>
<feature type="transmembrane region" description="Helical" evidence="1">
    <location>
        <begin position="46"/>
        <end position="66"/>
    </location>
</feature>
<sequence>MFIVHATRCRASLQLAVTAISFVSTVFTLFQFFLRVRVIYCEDNRLKTGLFAALWLLASGGASFNLDFSASGRNADCSPQLTALPYVVSVSAILAYDSCVFLAISYQLYKMSLELVWTNPRFHQRSGPGARMLALWGKELPSLTRAILYDGQFYYFNWPHNTCFFAKQVASYYISTEPSFGALSDDQYHGRVCVQRGKVGSYKGA</sequence>
<evidence type="ECO:0000313" key="3">
    <source>
        <dbReference type="Proteomes" id="UP000772434"/>
    </source>
</evidence>
<evidence type="ECO:0000256" key="1">
    <source>
        <dbReference type="SAM" id="Phobius"/>
    </source>
</evidence>
<gene>
    <name evidence="2" type="ORF">BDP27DRAFT_1317740</name>
</gene>
<protein>
    <submittedName>
        <fullName evidence="2">Uncharacterized protein</fullName>
    </submittedName>
</protein>
<keyword evidence="3" id="KW-1185">Reference proteome</keyword>
<comment type="caution">
    <text evidence="2">The sequence shown here is derived from an EMBL/GenBank/DDBJ whole genome shotgun (WGS) entry which is preliminary data.</text>
</comment>
<dbReference type="OrthoDB" id="3038990at2759"/>
<keyword evidence="1" id="KW-1133">Transmembrane helix</keyword>